<feature type="region of interest" description="Disordered" evidence="1">
    <location>
        <begin position="158"/>
        <end position="225"/>
    </location>
</feature>
<dbReference type="OrthoDB" id="1153117at2759"/>
<dbReference type="Proteomes" id="UP000327013">
    <property type="component" value="Chromosome 2"/>
</dbReference>
<feature type="compositionally biased region" description="Basic and acidic residues" evidence="1">
    <location>
        <begin position="341"/>
        <end position="352"/>
    </location>
</feature>
<feature type="compositionally biased region" description="Basic and acidic residues" evidence="1">
    <location>
        <begin position="425"/>
        <end position="441"/>
    </location>
</feature>
<feature type="compositionally biased region" description="Low complexity" evidence="1">
    <location>
        <begin position="331"/>
        <end position="340"/>
    </location>
</feature>
<feature type="region of interest" description="Disordered" evidence="1">
    <location>
        <begin position="402"/>
        <end position="463"/>
    </location>
</feature>
<keyword evidence="3" id="KW-1185">Reference proteome</keyword>
<name>A0A5N6QUB2_9ROSI</name>
<evidence type="ECO:0000313" key="3">
    <source>
        <dbReference type="Proteomes" id="UP000327013"/>
    </source>
</evidence>
<gene>
    <name evidence="2" type="ORF">FH972_006491</name>
</gene>
<dbReference type="EMBL" id="CM017322">
    <property type="protein sequence ID" value="KAE8010098.1"/>
    <property type="molecule type" value="Genomic_DNA"/>
</dbReference>
<accession>A0A5N6QUB2</accession>
<feature type="region of interest" description="Disordered" evidence="1">
    <location>
        <begin position="247"/>
        <end position="387"/>
    </location>
</feature>
<reference evidence="2 3" key="1">
    <citation type="submission" date="2019-06" db="EMBL/GenBank/DDBJ databases">
        <title>A chromosomal-level reference genome of Carpinus fangiana (Coryloideae, Betulaceae).</title>
        <authorList>
            <person name="Yang X."/>
            <person name="Wang Z."/>
            <person name="Zhang L."/>
            <person name="Hao G."/>
            <person name="Liu J."/>
            <person name="Yang Y."/>
        </authorList>
    </citation>
    <scope>NUCLEOTIDE SEQUENCE [LARGE SCALE GENOMIC DNA]</scope>
    <source>
        <strain evidence="2">Cfa_2016G</strain>
        <tissue evidence="2">Leaf</tissue>
    </source>
</reference>
<evidence type="ECO:0000256" key="1">
    <source>
        <dbReference type="SAM" id="MobiDB-lite"/>
    </source>
</evidence>
<dbReference type="AlphaFoldDB" id="A0A5N6QUB2"/>
<organism evidence="2 3">
    <name type="scientific">Carpinus fangiana</name>
    <dbReference type="NCBI Taxonomy" id="176857"/>
    <lineage>
        <taxon>Eukaryota</taxon>
        <taxon>Viridiplantae</taxon>
        <taxon>Streptophyta</taxon>
        <taxon>Embryophyta</taxon>
        <taxon>Tracheophyta</taxon>
        <taxon>Spermatophyta</taxon>
        <taxon>Magnoliopsida</taxon>
        <taxon>eudicotyledons</taxon>
        <taxon>Gunneridae</taxon>
        <taxon>Pentapetalae</taxon>
        <taxon>rosids</taxon>
        <taxon>fabids</taxon>
        <taxon>Fagales</taxon>
        <taxon>Betulaceae</taxon>
        <taxon>Carpinus</taxon>
    </lineage>
</organism>
<feature type="compositionally biased region" description="Basic and acidic residues" evidence="1">
    <location>
        <begin position="268"/>
        <end position="312"/>
    </location>
</feature>
<sequence>MSGYGYGYRSGYSAYNGASTRANERREASYASDHICRPVIVDAEGRKMPVFVSIPKHCGQSYVAKVETVVEHVRVPVFPQYRNSSPPKFEPLKDYGYRYGSPPKVEPVKDYGYRYGSPPKFEPVSPRDYGYRYGSPPKDEPVKDYGYRYGSPPKVEPVKIYGRVNPPSKVEPMRDYGYKHSPLPRPVEPVNDSRYRYSSPPKVEPEKDYGYNYNSGPRVRPVNDFGYRYSSPPKVEQMRDVYGYKPTSLPKAEPMKVYGYRNNSPPKVEPEKDYGYKMEARDQLNNGSDKRRPSSPAEDRPPEVEDFLDKAQTEASRPRFPINAANWRQLAPPANANNGDNNKDDYNRKNEIATEPTTVTTGGWARPSRSTWRAAPATREGMLGKPTSDIAEAVENLKEAATGLSVASGPQQSSRNPVPFSTAAPKRDAYTETIDSREAARRYGNLNGSSRPEKAGGQTFTATIDSREAAKKYGGANID</sequence>
<proteinExistence type="predicted"/>
<evidence type="ECO:0000313" key="2">
    <source>
        <dbReference type="EMBL" id="KAE8010098.1"/>
    </source>
</evidence>
<protein>
    <submittedName>
        <fullName evidence="2">Uncharacterized protein</fullName>
    </submittedName>
</protein>